<evidence type="ECO:0000313" key="2">
    <source>
        <dbReference type="Proteomes" id="UP000053904"/>
    </source>
</evidence>
<accession>A0A117M0B2</accession>
<organism evidence="1 2">
    <name type="scientific">candidate division WS6 bacterium 34_10</name>
    <dbReference type="NCBI Taxonomy" id="1641389"/>
    <lineage>
        <taxon>Bacteria</taxon>
        <taxon>Candidatus Dojkabacteria</taxon>
    </lineage>
</organism>
<comment type="caution">
    <text evidence="1">The sequence shown here is derived from an EMBL/GenBank/DDBJ whole genome shotgun (WGS) entry which is preliminary data.</text>
</comment>
<evidence type="ECO:0000313" key="1">
    <source>
        <dbReference type="EMBL" id="KUK77336.1"/>
    </source>
</evidence>
<reference evidence="2" key="1">
    <citation type="journal article" date="2015" name="MBio">
        <title>Genome-Resolved Metagenomic Analysis Reveals Roles for Candidate Phyla and Other Microbial Community Members in Biogeochemical Transformations in Oil Reservoirs.</title>
        <authorList>
            <person name="Hu P."/>
            <person name="Tom L."/>
            <person name="Singh A."/>
            <person name="Thomas B.C."/>
            <person name="Baker B.J."/>
            <person name="Piceno Y.M."/>
            <person name="Andersen G.L."/>
            <person name="Banfield J.F."/>
        </authorList>
    </citation>
    <scope>NUCLEOTIDE SEQUENCE [LARGE SCALE GENOMIC DNA]</scope>
</reference>
<proteinExistence type="predicted"/>
<dbReference type="AlphaFoldDB" id="A0A117M0B2"/>
<dbReference type="Proteomes" id="UP000053904">
    <property type="component" value="Unassembled WGS sequence"/>
</dbReference>
<dbReference type="EMBL" id="LGGO01000043">
    <property type="protein sequence ID" value="KUK77336.1"/>
    <property type="molecule type" value="Genomic_DNA"/>
</dbReference>
<gene>
    <name evidence="1" type="ORF">XD93_0398</name>
</gene>
<name>A0A117M0B2_9BACT</name>
<protein>
    <submittedName>
        <fullName evidence="1">Uncharacterized protein</fullName>
    </submittedName>
</protein>
<sequence length="141" mass="17053">MVEDITKNSEIDLHLNEPREHVKVMREKYPDRDLTEYFTNYSIDMSEDSINTFYGGVVKFDDINSDFNTDRSKEHVERVEDRLSWLLEFEYTPKELKEKTDEFLEEFKDNIPKSGKEWNVVVDRWVKIVRPLTDDLRQRDK</sequence>